<reference evidence="1 2" key="1">
    <citation type="submission" date="2014-02" db="EMBL/GenBank/DDBJ databases">
        <title>Plasmidome dynamics in the species complex Clostridium novyi sensu lato converts strains of independent lineages into distinctly different pathogens.</title>
        <authorList>
            <person name="Skarin H."/>
            <person name="Segerman B."/>
        </authorList>
    </citation>
    <scope>NUCLEOTIDE SEQUENCE [LARGE SCALE GENOMIC DNA]</scope>
    <source>
        <strain evidence="1 2">ATCC 27606</strain>
    </source>
</reference>
<dbReference type="Proteomes" id="UP000027770">
    <property type="component" value="Unassembled WGS sequence"/>
</dbReference>
<dbReference type="AlphaFoldDB" id="A0AA40M6L9"/>
<organism evidence="1 2">
    <name type="scientific">Clostridium novyi B str. ATCC 27606</name>
    <dbReference type="NCBI Taxonomy" id="1443123"/>
    <lineage>
        <taxon>Bacteria</taxon>
        <taxon>Bacillati</taxon>
        <taxon>Bacillota</taxon>
        <taxon>Clostridia</taxon>
        <taxon>Eubacteriales</taxon>
        <taxon>Clostridiaceae</taxon>
        <taxon>Clostridium</taxon>
    </lineage>
</organism>
<evidence type="ECO:0000313" key="1">
    <source>
        <dbReference type="EMBL" id="KEI17801.1"/>
    </source>
</evidence>
<dbReference type="EMBL" id="JENW01000021">
    <property type="protein sequence ID" value="KEI17801.1"/>
    <property type="molecule type" value="Genomic_DNA"/>
</dbReference>
<name>A0AA40M6L9_CLONO</name>
<gene>
    <name evidence="1" type="ORF">Z959_06040</name>
</gene>
<keyword evidence="2" id="KW-1185">Reference proteome</keyword>
<evidence type="ECO:0000313" key="2">
    <source>
        <dbReference type="Proteomes" id="UP000027770"/>
    </source>
</evidence>
<proteinExistence type="predicted"/>
<dbReference type="RefSeq" id="WP_039217378.1">
    <property type="nucleotide sequence ID" value="NZ_JENW01000021.1"/>
</dbReference>
<protein>
    <submittedName>
        <fullName evidence="1">Uncharacterized protein</fullName>
    </submittedName>
</protein>
<accession>A0AA40M6L9</accession>
<sequence>MNIIRFSEVILNVDVKKTKAYYNNLSIKNQCMCDYCKNYRKAVQLSHQRVLSIFNMFGIDYMKADEISECGGDIKNRLYMCSYYFCSEIITRENNSIKDQYVNIDNFEFSLSKDIYGDLKELPTPILQLQVCVNLPWLL</sequence>
<comment type="caution">
    <text evidence="1">The sequence shown here is derived from an EMBL/GenBank/DDBJ whole genome shotgun (WGS) entry which is preliminary data.</text>
</comment>